<dbReference type="GO" id="GO:0000445">
    <property type="term" value="C:THO complex part of transcription export complex"/>
    <property type="evidence" value="ECO:0007669"/>
    <property type="project" value="TreeGrafter"/>
</dbReference>
<sequence length="600" mass="66421">MDRNAGHRTSTAVGQLTTACQELRGILPKLLHAKDSEVSPQVARALLLLQKIKGSTRDTFLEAESWRKRVAEQKDLVESHHLKLQNLLYEKDHLLREIKRCRGFAMKEMEKIAFPEGQLPVSEDPDMHAEHLLRLETEKEAREEVQAQQRELHAKIAAVEEATVEKRAFLESLPAEIAAIEKASQPLQKLLAIPVTSMDHARQQEAKSLPSPLYTLYTELDAYMHALGGAAIELRVTEAPTTLPRQLKVSSRPPRGAGPVSAAKTENRTRHDGDERAAKRQKTAVAVSRSPSPSIAEQPAAVPLATAVQSAEAFQMAPRALELKLLPPAGSTEKAARVIFYFLPVLNVVTVETPDFPQLLALLFAKDTGDVTPNLAAGYALETEEGLEVEMDFPADTCARPYLWAQWVCGLAVHKRHDPARPEPSIRYLMAQLRARYEAKIALLTMTRRLDDRRVTPHPSVAVPRPRKAALAKWGKPFVPQGTDVFAVVNPLHTYHRAVIESGHHRIVVFVELAPGYPSVAPRLVCQADRAARDGLSAAQLKDMALEASTLRPEWLTKEAKPWLLMHQMATLLACLDEAVAQGDKYAFGSKRAEEAKADA</sequence>
<dbReference type="GO" id="GO:0003729">
    <property type="term" value="F:mRNA binding"/>
    <property type="evidence" value="ECO:0007669"/>
    <property type="project" value="TreeGrafter"/>
</dbReference>
<keyword evidence="7" id="KW-1185">Reference proteome</keyword>
<evidence type="ECO:0000313" key="7">
    <source>
        <dbReference type="Proteomes" id="UP000243579"/>
    </source>
</evidence>
<protein>
    <recommendedName>
        <fullName evidence="8">THO complex subunit 5</fullName>
    </recommendedName>
</protein>
<name>A0A1V9ZJH9_ACHHY</name>
<dbReference type="InterPro" id="IPR019163">
    <property type="entry name" value="THO_Thoc5"/>
</dbReference>
<comment type="caution">
    <text evidence="6">The sequence shown here is derived from an EMBL/GenBank/DDBJ whole genome shotgun (WGS) entry which is preliminary data.</text>
</comment>
<dbReference type="PROSITE" id="PS51257">
    <property type="entry name" value="PROKAR_LIPOPROTEIN"/>
    <property type="match status" value="1"/>
</dbReference>
<evidence type="ECO:0000256" key="3">
    <source>
        <dbReference type="ARBA" id="ARBA00023242"/>
    </source>
</evidence>
<evidence type="ECO:0000313" key="6">
    <source>
        <dbReference type="EMBL" id="OQR98143.1"/>
    </source>
</evidence>
<organism evidence="6 7">
    <name type="scientific">Achlya hypogyna</name>
    <name type="common">Oomycete</name>
    <name type="synonym">Protoachlya hypogyna</name>
    <dbReference type="NCBI Taxonomy" id="1202772"/>
    <lineage>
        <taxon>Eukaryota</taxon>
        <taxon>Sar</taxon>
        <taxon>Stramenopiles</taxon>
        <taxon>Oomycota</taxon>
        <taxon>Saprolegniomycetes</taxon>
        <taxon>Saprolegniales</taxon>
        <taxon>Achlyaceae</taxon>
        <taxon>Achlya</taxon>
    </lineage>
</organism>
<keyword evidence="3" id="KW-0539">Nucleus</keyword>
<dbReference type="AlphaFoldDB" id="A0A1V9ZJH9"/>
<gene>
    <name evidence="6" type="ORF">ACHHYP_09048</name>
</gene>
<keyword evidence="4" id="KW-0175">Coiled coil</keyword>
<dbReference type="EMBL" id="JNBR01000089">
    <property type="protein sequence ID" value="OQR98143.1"/>
    <property type="molecule type" value="Genomic_DNA"/>
</dbReference>
<evidence type="ECO:0000256" key="2">
    <source>
        <dbReference type="ARBA" id="ARBA00008044"/>
    </source>
</evidence>
<proteinExistence type="inferred from homology"/>
<feature type="coiled-coil region" evidence="4">
    <location>
        <begin position="135"/>
        <end position="162"/>
    </location>
</feature>
<feature type="region of interest" description="Disordered" evidence="5">
    <location>
        <begin position="243"/>
        <end position="282"/>
    </location>
</feature>
<dbReference type="PANTHER" id="PTHR13375:SF3">
    <property type="entry name" value="THO COMPLEX SUBUNIT 5 HOMOLOG"/>
    <property type="match status" value="1"/>
</dbReference>
<accession>A0A1V9ZJH9</accession>
<dbReference type="PANTHER" id="PTHR13375">
    <property type="entry name" value="FMS INTERACTING PROTEIN"/>
    <property type="match status" value="1"/>
</dbReference>
<evidence type="ECO:0008006" key="8">
    <source>
        <dbReference type="Google" id="ProtNLM"/>
    </source>
</evidence>
<dbReference type="GO" id="GO:0006406">
    <property type="term" value="P:mRNA export from nucleus"/>
    <property type="evidence" value="ECO:0007669"/>
    <property type="project" value="TreeGrafter"/>
</dbReference>
<dbReference type="OrthoDB" id="20582at2759"/>
<reference evidence="6 7" key="1">
    <citation type="journal article" date="2014" name="Genome Biol. Evol.">
        <title>The secreted proteins of Achlya hypogyna and Thraustotheca clavata identify the ancestral oomycete secretome and reveal gene acquisitions by horizontal gene transfer.</title>
        <authorList>
            <person name="Misner I."/>
            <person name="Blouin N."/>
            <person name="Leonard G."/>
            <person name="Richards T.A."/>
            <person name="Lane C.E."/>
        </authorList>
    </citation>
    <scope>NUCLEOTIDE SEQUENCE [LARGE SCALE GENOMIC DNA]</scope>
    <source>
        <strain evidence="6 7">ATCC 48635</strain>
    </source>
</reference>
<feature type="compositionally biased region" description="Basic and acidic residues" evidence="5">
    <location>
        <begin position="265"/>
        <end position="278"/>
    </location>
</feature>
<evidence type="ECO:0000256" key="1">
    <source>
        <dbReference type="ARBA" id="ARBA00004123"/>
    </source>
</evidence>
<comment type="subcellular location">
    <subcellularLocation>
        <location evidence="1">Nucleus</location>
    </subcellularLocation>
</comment>
<comment type="similarity">
    <text evidence="2">Belongs to the THOC5 family.</text>
</comment>
<dbReference type="Pfam" id="PF09766">
    <property type="entry name" value="FmiP_Thoc5"/>
    <property type="match status" value="1"/>
</dbReference>
<evidence type="ECO:0000256" key="5">
    <source>
        <dbReference type="SAM" id="MobiDB-lite"/>
    </source>
</evidence>
<dbReference type="STRING" id="1202772.A0A1V9ZJH9"/>
<dbReference type="Proteomes" id="UP000243579">
    <property type="component" value="Unassembled WGS sequence"/>
</dbReference>
<evidence type="ECO:0000256" key="4">
    <source>
        <dbReference type="SAM" id="Coils"/>
    </source>
</evidence>